<dbReference type="Pfam" id="PF00069">
    <property type="entry name" value="Pkinase"/>
    <property type="match status" value="1"/>
</dbReference>
<dbReference type="AlphaFoldDB" id="A0A811SLP7"/>
<evidence type="ECO:0000256" key="19">
    <source>
        <dbReference type="ARBA" id="ARBA00047899"/>
    </source>
</evidence>
<dbReference type="InterPro" id="IPR008271">
    <property type="entry name" value="Ser/Thr_kinase_AS"/>
</dbReference>
<name>A0A811SLP7_9POAL</name>
<evidence type="ECO:0000256" key="13">
    <source>
        <dbReference type="ARBA" id="ARBA00022777"/>
    </source>
</evidence>
<dbReference type="SMART" id="SM00365">
    <property type="entry name" value="LRR_SD22"/>
    <property type="match status" value="6"/>
</dbReference>
<dbReference type="SMART" id="SM00220">
    <property type="entry name" value="S_TKc"/>
    <property type="match status" value="1"/>
</dbReference>
<dbReference type="PANTHER" id="PTHR48053:SF47">
    <property type="entry name" value="RECEPTOR KINASE-LIKE PROTEIN XA21"/>
    <property type="match status" value="1"/>
</dbReference>
<keyword evidence="7" id="KW-0433">Leucine-rich repeat</keyword>
<dbReference type="InterPro" id="IPR000719">
    <property type="entry name" value="Prot_kinase_dom"/>
</dbReference>
<evidence type="ECO:0000256" key="6">
    <source>
        <dbReference type="ARBA" id="ARBA00022553"/>
    </source>
</evidence>
<evidence type="ECO:0000256" key="12">
    <source>
        <dbReference type="ARBA" id="ARBA00022741"/>
    </source>
</evidence>
<dbReference type="InterPro" id="IPR011009">
    <property type="entry name" value="Kinase-like_dom_sf"/>
</dbReference>
<evidence type="ECO:0000313" key="26">
    <source>
        <dbReference type="Proteomes" id="UP000604825"/>
    </source>
</evidence>
<dbReference type="Pfam" id="PF08263">
    <property type="entry name" value="LRRNT_2"/>
    <property type="match status" value="1"/>
</dbReference>
<keyword evidence="6" id="KW-0597">Phosphoprotein</keyword>
<evidence type="ECO:0000256" key="16">
    <source>
        <dbReference type="ARBA" id="ARBA00023136"/>
    </source>
</evidence>
<feature type="domain" description="Protein kinase" evidence="24">
    <location>
        <begin position="802"/>
        <end position="1097"/>
    </location>
</feature>
<evidence type="ECO:0000256" key="3">
    <source>
        <dbReference type="ARBA" id="ARBA00012513"/>
    </source>
</evidence>
<evidence type="ECO:0000256" key="4">
    <source>
        <dbReference type="ARBA" id="ARBA00022475"/>
    </source>
</evidence>
<evidence type="ECO:0000256" key="8">
    <source>
        <dbReference type="ARBA" id="ARBA00022679"/>
    </source>
</evidence>
<dbReference type="InterPro" id="IPR017441">
    <property type="entry name" value="Protein_kinase_ATP_BS"/>
</dbReference>
<organism evidence="25 26">
    <name type="scientific">Miscanthus lutarioriparius</name>
    <dbReference type="NCBI Taxonomy" id="422564"/>
    <lineage>
        <taxon>Eukaryota</taxon>
        <taxon>Viridiplantae</taxon>
        <taxon>Streptophyta</taxon>
        <taxon>Embryophyta</taxon>
        <taxon>Tracheophyta</taxon>
        <taxon>Spermatophyta</taxon>
        <taxon>Magnoliopsida</taxon>
        <taxon>Liliopsida</taxon>
        <taxon>Poales</taxon>
        <taxon>Poaceae</taxon>
        <taxon>PACMAD clade</taxon>
        <taxon>Panicoideae</taxon>
        <taxon>Andropogonodae</taxon>
        <taxon>Andropogoneae</taxon>
        <taxon>Saccharinae</taxon>
        <taxon>Miscanthus</taxon>
    </lineage>
</organism>
<keyword evidence="13" id="KW-0418">Kinase</keyword>
<feature type="binding site" evidence="21">
    <location>
        <position position="830"/>
    </location>
    <ligand>
        <name>ATP</name>
        <dbReference type="ChEBI" id="CHEBI:30616"/>
    </ligand>
</feature>
<sequence length="1103" mass="121180">MARVRPCSQITLLGILLLAAALPSSSLSSSSETDLTSLLAFRAQVSDPLGILRMNWTASTSFCHWIGITCSPRRQRVISLELPNIPLQGMINPYLGNLSFLFSLNLANTELSGSIPADLGRLTRLRVLDLGHNRLSGTIPSAIGNLTRIQVLVLHYNSISGHIIPELENLHDIRYISFVKNDLSGYIPENLFNSTPLLSHINFGNNSLSGTIPNCIGSLSKLETLALQVNQLTGPVPPSIFNMSRLQQMILYGNYKLTGPIPDNISFNLPMLPVIDLHRNSFKGRLPSGLAACQYLNKINMIANLFADVLPTWLATLPQLTVIALGNNQIFGPIPDVLSNLTGLVDLELAFCNLTGEIPPGLIELRKLSRLHLSHNHLTGSFPSFIGNLSELSFLVLKSNALTGSVPTTVGNSRSLNIFSIGWNFLHGGLDFLPILSNCRQLQTLDISASFFTGNLPDYLGNFSSQLSFFLAFDNELTGNLPASLSNLSALSLLDLSYNQISSLIPESIMTLKNLRMLDFSMNNMSGHVPKQIATLSSLERLFLHDNKFSGVLPNNLGNLTRMQYIGLSYNQFSSGVPSSIFYLDNLVLLDLSHNSITGVLPLPDDISSLAQIDQIDLSANHLFGKLPNSLGQLQMLTYLNLSNNLFSGSIPDSFKKLSSIATLDLSSNHLSGNIPKYFANFTYLMSLNLSFNNLQGQIPEGGVFTNITLQSLMGNSGLCGASRLGFSPCPGNSYSAHSHILKFILPATATVALCLIAICLYLLIRKKKLKQREVMGSARMADAFGHDVISYHDIVRATGNFSEENLVGSGSFGKVYKAQLGDNLVVAIKVLNMQLQQAVRSFDAECQVLRMVRHRNLIRIINTCSNLDFRALVLEYMPNGSLQSHLHSEGTPHLGFLKRLDIMLDVSMAMEYLHHEHYEVVLHCDLKPSNVLFDEAMTAHVADFGIAKLLQGEESSMISASVPGTIGYMAPEYGSLGKASRKSDVFSFGIMLLEVFTGKMPTDSMFAGERSLREWVHRAFPSRLLELLDTELVQDIEENCGFIRNHGNNPSESASSLIDLVPIFELGLLCSRDAPDERLTMKDVVVKLKRMKKDYVDSAGRR</sequence>
<evidence type="ECO:0000256" key="5">
    <source>
        <dbReference type="ARBA" id="ARBA00022527"/>
    </source>
</evidence>
<dbReference type="Gene3D" id="3.80.10.10">
    <property type="entry name" value="Ribonuclease Inhibitor"/>
    <property type="match status" value="3"/>
</dbReference>
<evidence type="ECO:0000256" key="9">
    <source>
        <dbReference type="ARBA" id="ARBA00022692"/>
    </source>
</evidence>
<dbReference type="OrthoDB" id="676979at2759"/>
<dbReference type="FunFam" id="3.30.200.20:FF:000661">
    <property type="entry name" value="Serine-threonine protein kinase plant-type"/>
    <property type="match status" value="1"/>
</dbReference>
<keyword evidence="10 23" id="KW-0732">Signal</keyword>
<evidence type="ECO:0000256" key="23">
    <source>
        <dbReference type="SAM" id="SignalP"/>
    </source>
</evidence>
<evidence type="ECO:0000256" key="22">
    <source>
        <dbReference type="SAM" id="Phobius"/>
    </source>
</evidence>
<evidence type="ECO:0000256" key="10">
    <source>
        <dbReference type="ARBA" id="ARBA00022729"/>
    </source>
</evidence>
<comment type="similarity">
    <text evidence="2">Belongs to the protein kinase superfamily. Ser/Thr protein kinase family.</text>
</comment>
<evidence type="ECO:0000256" key="2">
    <source>
        <dbReference type="ARBA" id="ARBA00008684"/>
    </source>
</evidence>
<evidence type="ECO:0000256" key="7">
    <source>
        <dbReference type="ARBA" id="ARBA00022614"/>
    </source>
</evidence>
<dbReference type="InterPro" id="IPR032675">
    <property type="entry name" value="LRR_dom_sf"/>
</dbReference>
<dbReference type="GO" id="GO:0004674">
    <property type="term" value="F:protein serine/threonine kinase activity"/>
    <property type="evidence" value="ECO:0007669"/>
    <property type="project" value="UniProtKB-KW"/>
</dbReference>
<keyword evidence="18" id="KW-0325">Glycoprotein</keyword>
<evidence type="ECO:0000259" key="24">
    <source>
        <dbReference type="PROSITE" id="PS50011"/>
    </source>
</evidence>
<dbReference type="GO" id="GO:0005524">
    <property type="term" value="F:ATP binding"/>
    <property type="evidence" value="ECO:0007669"/>
    <property type="project" value="UniProtKB-UniRule"/>
</dbReference>
<evidence type="ECO:0000256" key="11">
    <source>
        <dbReference type="ARBA" id="ARBA00022737"/>
    </source>
</evidence>
<dbReference type="EMBL" id="CAJGYO010000437">
    <property type="protein sequence ID" value="CAD6342264.1"/>
    <property type="molecule type" value="Genomic_DNA"/>
</dbReference>
<dbReference type="Gene3D" id="1.10.510.10">
    <property type="entry name" value="Transferase(Phosphotransferase) domain 1"/>
    <property type="match status" value="1"/>
</dbReference>
<evidence type="ECO:0000256" key="1">
    <source>
        <dbReference type="ARBA" id="ARBA00004251"/>
    </source>
</evidence>
<keyword evidence="26" id="KW-1185">Reference proteome</keyword>
<reference evidence="25" key="1">
    <citation type="submission" date="2020-10" db="EMBL/GenBank/DDBJ databases">
        <authorList>
            <person name="Han B."/>
            <person name="Lu T."/>
            <person name="Zhao Q."/>
            <person name="Huang X."/>
            <person name="Zhao Y."/>
        </authorList>
    </citation>
    <scope>NUCLEOTIDE SEQUENCE</scope>
</reference>
<dbReference type="PROSITE" id="PS50011">
    <property type="entry name" value="PROTEIN_KINASE_DOM"/>
    <property type="match status" value="1"/>
</dbReference>
<keyword evidence="15 22" id="KW-1133">Transmembrane helix</keyword>
<gene>
    <name evidence="25" type="ORF">NCGR_LOCUS66362</name>
</gene>
<evidence type="ECO:0000256" key="21">
    <source>
        <dbReference type="PROSITE-ProRule" id="PRU10141"/>
    </source>
</evidence>
<dbReference type="FunFam" id="3.80.10.10:FF:000101">
    <property type="entry name" value="LRR receptor-like serine/threonine-protein kinase ERECTA"/>
    <property type="match status" value="1"/>
</dbReference>
<evidence type="ECO:0000256" key="17">
    <source>
        <dbReference type="ARBA" id="ARBA00023170"/>
    </source>
</evidence>
<dbReference type="Gene3D" id="3.30.200.20">
    <property type="entry name" value="Phosphorylase Kinase, domain 1"/>
    <property type="match status" value="1"/>
</dbReference>
<dbReference type="InterPro" id="IPR003591">
    <property type="entry name" value="Leu-rich_rpt_typical-subtyp"/>
</dbReference>
<dbReference type="PROSITE" id="PS00108">
    <property type="entry name" value="PROTEIN_KINASE_ST"/>
    <property type="match status" value="1"/>
</dbReference>
<dbReference type="InterPro" id="IPR051716">
    <property type="entry name" value="Plant_RL_S/T_kinase"/>
</dbReference>
<comment type="catalytic activity">
    <reaction evidence="19">
        <text>L-threonyl-[protein] + ATP = O-phospho-L-threonyl-[protein] + ADP + H(+)</text>
        <dbReference type="Rhea" id="RHEA:46608"/>
        <dbReference type="Rhea" id="RHEA-COMP:11060"/>
        <dbReference type="Rhea" id="RHEA-COMP:11605"/>
        <dbReference type="ChEBI" id="CHEBI:15378"/>
        <dbReference type="ChEBI" id="CHEBI:30013"/>
        <dbReference type="ChEBI" id="CHEBI:30616"/>
        <dbReference type="ChEBI" id="CHEBI:61977"/>
        <dbReference type="ChEBI" id="CHEBI:456216"/>
        <dbReference type="EC" id="2.7.11.1"/>
    </reaction>
</comment>
<dbReference type="Proteomes" id="UP000604825">
    <property type="component" value="Unassembled WGS sequence"/>
</dbReference>
<keyword evidence="8" id="KW-0808">Transferase</keyword>
<dbReference type="InterPro" id="IPR001611">
    <property type="entry name" value="Leu-rich_rpt"/>
</dbReference>
<dbReference type="EC" id="2.7.11.1" evidence="3"/>
<keyword evidence="5" id="KW-0723">Serine/threonine-protein kinase</keyword>
<dbReference type="GO" id="GO:0051606">
    <property type="term" value="P:detection of stimulus"/>
    <property type="evidence" value="ECO:0007669"/>
    <property type="project" value="UniProtKB-ARBA"/>
</dbReference>
<keyword evidence="14 21" id="KW-0067">ATP-binding</keyword>
<keyword evidence="12 21" id="KW-0547">Nucleotide-binding</keyword>
<dbReference type="FunFam" id="3.80.10.10:FF:000317">
    <property type="entry name" value="Inactive leucine-rich repeat receptor-like protein kinase"/>
    <property type="match status" value="1"/>
</dbReference>
<protein>
    <recommendedName>
        <fullName evidence="3">non-specific serine/threonine protein kinase</fullName>
        <ecNumber evidence="3">2.7.11.1</ecNumber>
    </recommendedName>
</protein>
<dbReference type="PROSITE" id="PS51450">
    <property type="entry name" value="LRR"/>
    <property type="match status" value="1"/>
</dbReference>
<comment type="subcellular location">
    <subcellularLocation>
        <location evidence="1">Cell membrane</location>
        <topology evidence="1">Single-pass type I membrane protein</topology>
    </subcellularLocation>
</comment>
<dbReference type="PANTHER" id="PTHR48053">
    <property type="entry name" value="LEUCINE RICH REPEAT FAMILY PROTEIN, EXPRESSED"/>
    <property type="match status" value="1"/>
</dbReference>
<dbReference type="SMART" id="SM00369">
    <property type="entry name" value="LRR_TYP"/>
    <property type="match status" value="10"/>
</dbReference>
<dbReference type="GO" id="GO:0005886">
    <property type="term" value="C:plasma membrane"/>
    <property type="evidence" value="ECO:0007669"/>
    <property type="project" value="UniProtKB-SubCell"/>
</dbReference>
<evidence type="ECO:0000313" key="25">
    <source>
        <dbReference type="EMBL" id="CAD6342264.1"/>
    </source>
</evidence>
<dbReference type="PRINTS" id="PR00019">
    <property type="entry name" value="LEURICHRPT"/>
</dbReference>
<evidence type="ECO:0000256" key="18">
    <source>
        <dbReference type="ARBA" id="ARBA00023180"/>
    </source>
</evidence>
<proteinExistence type="inferred from homology"/>
<comment type="caution">
    <text evidence="25">The sequence shown here is derived from an EMBL/GenBank/DDBJ whole genome shotgun (WGS) entry which is preliminary data.</text>
</comment>
<evidence type="ECO:0000256" key="20">
    <source>
        <dbReference type="ARBA" id="ARBA00048679"/>
    </source>
</evidence>
<dbReference type="Pfam" id="PF00560">
    <property type="entry name" value="LRR_1"/>
    <property type="match status" value="8"/>
</dbReference>
<evidence type="ECO:0000256" key="15">
    <source>
        <dbReference type="ARBA" id="ARBA00022989"/>
    </source>
</evidence>
<feature type="chain" id="PRO_5032543240" description="non-specific serine/threonine protein kinase" evidence="23">
    <location>
        <begin position="29"/>
        <end position="1103"/>
    </location>
</feature>
<comment type="catalytic activity">
    <reaction evidence="20">
        <text>L-seryl-[protein] + ATP = O-phospho-L-seryl-[protein] + ADP + H(+)</text>
        <dbReference type="Rhea" id="RHEA:17989"/>
        <dbReference type="Rhea" id="RHEA-COMP:9863"/>
        <dbReference type="Rhea" id="RHEA-COMP:11604"/>
        <dbReference type="ChEBI" id="CHEBI:15378"/>
        <dbReference type="ChEBI" id="CHEBI:29999"/>
        <dbReference type="ChEBI" id="CHEBI:30616"/>
        <dbReference type="ChEBI" id="CHEBI:83421"/>
        <dbReference type="ChEBI" id="CHEBI:456216"/>
        <dbReference type="EC" id="2.7.11.1"/>
    </reaction>
</comment>
<dbReference type="CDD" id="cd14066">
    <property type="entry name" value="STKc_IRAK"/>
    <property type="match status" value="1"/>
</dbReference>
<feature type="signal peptide" evidence="23">
    <location>
        <begin position="1"/>
        <end position="28"/>
    </location>
</feature>
<accession>A0A811SLP7</accession>
<keyword evidence="9 22" id="KW-0812">Transmembrane</keyword>
<feature type="transmembrane region" description="Helical" evidence="22">
    <location>
        <begin position="744"/>
        <end position="765"/>
    </location>
</feature>
<dbReference type="SUPFAM" id="SSF52047">
    <property type="entry name" value="RNI-like"/>
    <property type="match status" value="2"/>
</dbReference>
<dbReference type="SUPFAM" id="SSF56112">
    <property type="entry name" value="Protein kinase-like (PK-like)"/>
    <property type="match status" value="1"/>
</dbReference>
<dbReference type="InterPro" id="IPR013210">
    <property type="entry name" value="LRR_N_plant-typ"/>
</dbReference>
<keyword evidence="16 22" id="KW-0472">Membrane</keyword>
<keyword evidence="11" id="KW-0677">Repeat</keyword>
<dbReference type="FunFam" id="3.80.10.10:FF:000383">
    <property type="entry name" value="Leucine-rich repeat receptor protein kinase EMS1"/>
    <property type="match status" value="1"/>
</dbReference>
<keyword evidence="4" id="KW-1003">Cell membrane</keyword>
<dbReference type="FunFam" id="1.10.510.10:FF:000358">
    <property type="entry name" value="Putative leucine-rich repeat receptor-like serine/threonine-protein kinase"/>
    <property type="match status" value="1"/>
</dbReference>
<evidence type="ECO:0000256" key="14">
    <source>
        <dbReference type="ARBA" id="ARBA00022840"/>
    </source>
</evidence>
<dbReference type="FunFam" id="3.80.10.10:FF:000470">
    <property type="entry name" value="LRR receptor-like serine/threonine-protein kinase RPK2"/>
    <property type="match status" value="1"/>
</dbReference>
<keyword evidence="17" id="KW-0675">Receptor</keyword>
<dbReference type="PROSITE" id="PS00107">
    <property type="entry name" value="PROTEIN_KINASE_ATP"/>
    <property type="match status" value="1"/>
</dbReference>